<keyword evidence="1" id="KW-0472">Membrane</keyword>
<accession>A0A285D2P1</accession>
<organism evidence="2 3">
    <name type="scientific">Cereibacter ovatus</name>
    <dbReference type="NCBI Taxonomy" id="439529"/>
    <lineage>
        <taxon>Bacteria</taxon>
        <taxon>Pseudomonadati</taxon>
        <taxon>Pseudomonadota</taxon>
        <taxon>Alphaproteobacteria</taxon>
        <taxon>Rhodobacterales</taxon>
        <taxon>Paracoccaceae</taxon>
        <taxon>Cereibacter</taxon>
    </lineage>
</organism>
<evidence type="ECO:0000313" key="2">
    <source>
        <dbReference type="EMBL" id="SNX74087.1"/>
    </source>
</evidence>
<gene>
    <name evidence="2" type="ORF">SAMN05878503_11930</name>
</gene>
<sequence>MHSAQTSFANAGITSVSEGPARATMIGKAQVRILSATRPCPFALAVFLLAYAAVVGIIVAPSGSLSSPGAGASDIR</sequence>
<name>A0A285D2P1_9RHOB</name>
<dbReference type="RefSeq" id="WP_097031529.1">
    <property type="nucleotide sequence ID" value="NZ_OAOQ01000019.1"/>
</dbReference>
<dbReference type="AlphaFoldDB" id="A0A285D2P1"/>
<keyword evidence="1" id="KW-1133">Transmembrane helix</keyword>
<dbReference type="Proteomes" id="UP000219467">
    <property type="component" value="Unassembled WGS sequence"/>
</dbReference>
<protein>
    <submittedName>
        <fullName evidence="2">Uncharacterized protein</fullName>
    </submittedName>
</protein>
<keyword evidence="3" id="KW-1185">Reference proteome</keyword>
<proteinExistence type="predicted"/>
<reference evidence="3" key="1">
    <citation type="submission" date="2017-08" db="EMBL/GenBank/DDBJ databases">
        <authorList>
            <person name="Varghese N."/>
            <person name="Submissions S."/>
        </authorList>
    </citation>
    <scope>NUCLEOTIDE SEQUENCE [LARGE SCALE GENOMIC DNA]</scope>
    <source>
        <strain evidence="3">JA234</strain>
    </source>
</reference>
<feature type="transmembrane region" description="Helical" evidence="1">
    <location>
        <begin position="42"/>
        <end position="60"/>
    </location>
</feature>
<keyword evidence="1" id="KW-0812">Transmembrane</keyword>
<dbReference type="EMBL" id="OAOQ01000019">
    <property type="protein sequence ID" value="SNX74087.1"/>
    <property type="molecule type" value="Genomic_DNA"/>
</dbReference>
<evidence type="ECO:0000313" key="3">
    <source>
        <dbReference type="Proteomes" id="UP000219467"/>
    </source>
</evidence>
<evidence type="ECO:0000256" key="1">
    <source>
        <dbReference type="SAM" id="Phobius"/>
    </source>
</evidence>